<sequence length="76" mass="8326">MTMQRRPINSIEQRKLEVRKYSRNAVVSVAGGVVGGITLALIAESATWLLIGLVIAVVGGWVNWSKVQKIVNHKDV</sequence>
<keyword evidence="1" id="KW-0472">Membrane</keyword>
<keyword evidence="1" id="KW-1133">Transmembrane helix</keyword>
<comment type="caution">
    <text evidence="2">The sequence shown here is derived from an EMBL/GenBank/DDBJ whole genome shotgun (WGS) entry which is preliminary data.</text>
</comment>
<gene>
    <name evidence="2" type="ORF">CIP107547_01781</name>
</gene>
<dbReference type="Proteomes" id="UP000480222">
    <property type="component" value="Unassembled WGS sequence"/>
</dbReference>
<evidence type="ECO:0000313" key="2">
    <source>
        <dbReference type="EMBL" id="CAB0611478.1"/>
    </source>
</evidence>
<keyword evidence="1" id="KW-0812">Transmembrane</keyword>
<reference evidence="2 3" key="1">
    <citation type="submission" date="2020-02" db="EMBL/GenBank/DDBJ databases">
        <authorList>
            <person name="Brisse S."/>
        </authorList>
    </citation>
    <scope>NUCLEOTIDE SEQUENCE [LARGE SCALE GENOMIC DNA]</scope>
    <source>
        <strain evidence="2">CIP107547</strain>
    </source>
</reference>
<evidence type="ECO:0008006" key="4">
    <source>
        <dbReference type="Google" id="ProtNLM"/>
    </source>
</evidence>
<name>A0A811G2Q2_CORDP</name>
<dbReference type="RefSeq" id="WP_088290506.1">
    <property type="nucleotide sequence ID" value="NZ_CP040520.1"/>
</dbReference>
<evidence type="ECO:0000256" key="1">
    <source>
        <dbReference type="SAM" id="Phobius"/>
    </source>
</evidence>
<feature type="transmembrane region" description="Helical" evidence="1">
    <location>
        <begin position="21"/>
        <end position="42"/>
    </location>
</feature>
<evidence type="ECO:0000313" key="3">
    <source>
        <dbReference type="Proteomes" id="UP000480222"/>
    </source>
</evidence>
<protein>
    <recommendedName>
        <fullName evidence="4">Secreted protein</fullName>
    </recommendedName>
</protein>
<dbReference type="AlphaFoldDB" id="A0A811G2Q2"/>
<organism evidence="2 3">
    <name type="scientific">Corynebacterium diphtheriae</name>
    <dbReference type="NCBI Taxonomy" id="1717"/>
    <lineage>
        <taxon>Bacteria</taxon>
        <taxon>Bacillati</taxon>
        <taxon>Actinomycetota</taxon>
        <taxon>Actinomycetes</taxon>
        <taxon>Mycobacteriales</taxon>
        <taxon>Corynebacteriaceae</taxon>
        <taxon>Corynebacterium</taxon>
    </lineage>
</organism>
<proteinExistence type="predicted"/>
<feature type="transmembrane region" description="Helical" evidence="1">
    <location>
        <begin position="48"/>
        <end position="64"/>
    </location>
</feature>
<accession>A0A811G2Q2</accession>
<dbReference type="EMBL" id="CADDAV010000021">
    <property type="protein sequence ID" value="CAB0611478.1"/>
    <property type="molecule type" value="Genomic_DNA"/>
</dbReference>